<evidence type="ECO:0000256" key="6">
    <source>
        <dbReference type="PIRSR" id="PIRSR602401-1"/>
    </source>
</evidence>
<reference evidence="7" key="1">
    <citation type="submission" date="2023-06" db="EMBL/GenBank/DDBJ databases">
        <authorList>
            <consortium name="Lawrence Berkeley National Laboratory"/>
            <person name="Ahrendt S."/>
            <person name="Sahu N."/>
            <person name="Indic B."/>
            <person name="Wong-Bajracharya J."/>
            <person name="Merenyi Z."/>
            <person name="Ke H.-M."/>
            <person name="Monk M."/>
            <person name="Kocsube S."/>
            <person name="Drula E."/>
            <person name="Lipzen A."/>
            <person name="Balint B."/>
            <person name="Henrissat B."/>
            <person name="Andreopoulos B."/>
            <person name="Martin F.M."/>
            <person name="Harder C.B."/>
            <person name="Rigling D."/>
            <person name="Ford K.L."/>
            <person name="Foster G.D."/>
            <person name="Pangilinan J."/>
            <person name="Papanicolaou A."/>
            <person name="Barry K."/>
            <person name="LaButti K."/>
            <person name="Viragh M."/>
            <person name="Koriabine M."/>
            <person name="Yan M."/>
            <person name="Riley R."/>
            <person name="Champramary S."/>
            <person name="Plett K.L."/>
            <person name="Tsai I.J."/>
            <person name="Slot J."/>
            <person name="Sipos G."/>
            <person name="Plett J."/>
            <person name="Nagy L.G."/>
            <person name="Grigoriev I.V."/>
        </authorList>
    </citation>
    <scope>NUCLEOTIDE SEQUENCE</scope>
    <source>
        <strain evidence="7">FPL87.14</strain>
    </source>
</reference>
<comment type="caution">
    <text evidence="7">The sequence shown here is derived from an EMBL/GenBank/DDBJ whole genome shotgun (WGS) entry which is preliminary data.</text>
</comment>
<accession>A0AA39IYV7</accession>
<comment type="cofactor">
    <cofactor evidence="1 6">
        <name>heme</name>
        <dbReference type="ChEBI" id="CHEBI:30413"/>
    </cofactor>
</comment>
<evidence type="ECO:0000256" key="3">
    <source>
        <dbReference type="ARBA" id="ARBA00022723"/>
    </source>
</evidence>
<dbReference type="PANTHER" id="PTHR46206">
    <property type="entry name" value="CYTOCHROME P450"/>
    <property type="match status" value="1"/>
</dbReference>
<dbReference type="Proteomes" id="UP001175226">
    <property type="component" value="Unassembled WGS sequence"/>
</dbReference>
<dbReference type="GO" id="GO:0004497">
    <property type="term" value="F:monooxygenase activity"/>
    <property type="evidence" value="ECO:0007669"/>
    <property type="project" value="InterPro"/>
</dbReference>
<dbReference type="GO" id="GO:0005506">
    <property type="term" value="F:iron ion binding"/>
    <property type="evidence" value="ECO:0007669"/>
    <property type="project" value="InterPro"/>
</dbReference>
<dbReference type="InterPro" id="IPR001128">
    <property type="entry name" value="Cyt_P450"/>
</dbReference>
<comment type="similarity">
    <text evidence="2">Belongs to the cytochrome P450 family.</text>
</comment>
<dbReference type="Pfam" id="PF00067">
    <property type="entry name" value="p450"/>
    <property type="match status" value="1"/>
</dbReference>
<dbReference type="InterPro" id="IPR002401">
    <property type="entry name" value="Cyt_P450_E_grp-I"/>
</dbReference>
<organism evidence="7 8">
    <name type="scientific">Armillaria borealis</name>
    <dbReference type="NCBI Taxonomy" id="47425"/>
    <lineage>
        <taxon>Eukaryota</taxon>
        <taxon>Fungi</taxon>
        <taxon>Dikarya</taxon>
        <taxon>Basidiomycota</taxon>
        <taxon>Agaricomycotina</taxon>
        <taxon>Agaricomycetes</taxon>
        <taxon>Agaricomycetidae</taxon>
        <taxon>Agaricales</taxon>
        <taxon>Marasmiineae</taxon>
        <taxon>Physalacriaceae</taxon>
        <taxon>Armillaria</taxon>
    </lineage>
</organism>
<dbReference type="PRINTS" id="PR00463">
    <property type="entry name" value="EP450I"/>
</dbReference>
<protein>
    <submittedName>
        <fullName evidence="7">Cytochrome P450</fullName>
    </submittedName>
</protein>
<dbReference type="AlphaFoldDB" id="A0AA39IYV7"/>
<dbReference type="Gene3D" id="1.10.630.10">
    <property type="entry name" value="Cytochrome P450"/>
    <property type="match status" value="2"/>
</dbReference>
<keyword evidence="6" id="KW-0349">Heme</keyword>
<keyword evidence="8" id="KW-1185">Reference proteome</keyword>
<dbReference type="SUPFAM" id="SSF48264">
    <property type="entry name" value="Cytochrome P450"/>
    <property type="match status" value="1"/>
</dbReference>
<evidence type="ECO:0000313" key="7">
    <source>
        <dbReference type="EMBL" id="KAK0433041.1"/>
    </source>
</evidence>
<evidence type="ECO:0000313" key="8">
    <source>
        <dbReference type="Proteomes" id="UP001175226"/>
    </source>
</evidence>
<evidence type="ECO:0000256" key="4">
    <source>
        <dbReference type="ARBA" id="ARBA00023002"/>
    </source>
</evidence>
<feature type="binding site" description="axial binding residue" evidence="6">
    <location>
        <position position="417"/>
    </location>
    <ligand>
        <name>heme</name>
        <dbReference type="ChEBI" id="CHEBI:30413"/>
    </ligand>
    <ligandPart>
        <name>Fe</name>
        <dbReference type="ChEBI" id="CHEBI:18248"/>
    </ligandPart>
</feature>
<keyword evidence="3 6" id="KW-0479">Metal-binding</keyword>
<dbReference type="EMBL" id="JAUEPT010000086">
    <property type="protein sequence ID" value="KAK0433041.1"/>
    <property type="molecule type" value="Genomic_DNA"/>
</dbReference>
<keyword evidence="4" id="KW-0560">Oxidoreductase</keyword>
<gene>
    <name evidence="7" type="ORF">EV421DRAFT_2040406</name>
</gene>
<dbReference type="GO" id="GO:0020037">
    <property type="term" value="F:heme binding"/>
    <property type="evidence" value="ECO:0007669"/>
    <property type="project" value="InterPro"/>
</dbReference>
<evidence type="ECO:0000256" key="2">
    <source>
        <dbReference type="ARBA" id="ARBA00010617"/>
    </source>
</evidence>
<sequence>MPFNEFVSNVRRVDETSLLGALVLALVMLAFQLQQAANNREKLKGIPTVGSSGFVASWKDAFGFLFHSKEIIEKGYRKYHGSVFKVHLLDKWMIVVSGVEKINDIRKSSPGQLSSLDATSDLLQMDYTIGRDVHLFCRCSDEIQEAFNDNIPMTEDWIDVLIYERILQIVCRASNRMFVGLPLCRTCIELNINFTVNVFACAHIINLFPSFLKPVAGFILTPRRRALAKAEKFLGQTIRERLQEEDIHGNDWPGKPNDLLSWLLDATKGNKERRDVQDLITRILLLNLGAIHTTSMVFKTVPSQKKAGLKPAVGKMGRLDSFLKEAQRLYGDLGVFSVRRTARKDFIFSDGTVVPAGSQIAVTALSTHLDEENYEDPLQFKPWRFSEKRKQEGEGNHQQMVIPSLDYLLFGIGRSACPGRFFAVNMLKTLTAHVLLNFDVKIDRIDQFFTHQTSNQRRDVFFRKRAGVP</sequence>
<dbReference type="InterPro" id="IPR036396">
    <property type="entry name" value="Cyt_P450_sf"/>
</dbReference>
<keyword evidence="5 6" id="KW-0408">Iron</keyword>
<dbReference type="CDD" id="cd11041">
    <property type="entry name" value="CYP503A1-like"/>
    <property type="match status" value="1"/>
</dbReference>
<name>A0AA39IYV7_9AGAR</name>
<evidence type="ECO:0000256" key="5">
    <source>
        <dbReference type="ARBA" id="ARBA00023004"/>
    </source>
</evidence>
<evidence type="ECO:0000256" key="1">
    <source>
        <dbReference type="ARBA" id="ARBA00001971"/>
    </source>
</evidence>
<dbReference type="GO" id="GO:0016705">
    <property type="term" value="F:oxidoreductase activity, acting on paired donors, with incorporation or reduction of molecular oxygen"/>
    <property type="evidence" value="ECO:0007669"/>
    <property type="project" value="InterPro"/>
</dbReference>
<proteinExistence type="inferred from homology"/>